<accession>A0ABQ3HQ56</accession>
<keyword evidence="3 4" id="KW-0326">Glycosidase</keyword>
<dbReference type="InterPro" id="IPR025887">
    <property type="entry name" value="Glyco_hydro_31_N_dom"/>
</dbReference>
<dbReference type="PROSITE" id="PS00129">
    <property type="entry name" value="GLYCOSYL_HYDROL_F31_1"/>
    <property type="match status" value="1"/>
</dbReference>
<dbReference type="InterPro" id="IPR000322">
    <property type="entry name" value="Glyco_hydro_31_TIM"/>
</dbReference>
<keyword evidence="2 4" id="KW-0378">Hydrolase</keyword>
<evidence type="ECO:0000259" key="5">
    <source>
        <dbReference type="Pfam" id="PF01055"/>
    </source>
</evidence>
<dbReference type="PANTHER" id="PTHR22762">
    <property type="entry name" value="ALPHA-GLUCOSIDASE"/>
    <property type="match status" value="1"/>
</dbReference>
<dbReference type="SUPFAM" id="SSF51011">
    <property type="entry name" value="Glycosyl hydrolase domain"/>
    <property type="match status" value="1"/>
</dbReference>
<evidence type="ECO:0000313" key="10">
    <source>
        <dbReference type="Proteomes" id="UP000620550"/>
    </source>
</evidence>
<feature type="domain" description="Glycoside hydrolase family 31 TIM barrel" evidence="5">
    <location>
        <begin position="277"/>
        <end position="600"/>
    </location>
</feature>
<dbReference type="RefSeq" id="WP_189624761.1">
    <property type="nucleotide sequence ID" value="NZ_BNAF01000001.1"/>
</dbReference>
<evidence type="ECO:0000259" key="7">
    <source>
        <dbReference type="Pfam" id="PF17137"/>
    </source>
</evidence>
<dbReference type="InterPro" id="IPR011013">
    <property type="entry name" value="Gal_mutarotase_sf_dom"/>
</dbReference>
<sequence>MADLDKKEGFASELLNEESLDNIHHVNNPVLDVPAIEKKYLGKPTSYVKEGNKFIFTDGKARVEVKVFSDEIIRVRLAPQGSFLEDFSYAIKKDLDLHPLSFALEETGDAYLVKTNAVVCRIQKEDFLVVFENITGKVINADHKPMHWEENVDFGGYYVYCTKKAMAKEAFFGLGDKSANLNLRGRRFSNWNSDTYGFGFNQDPLYKTVPFYIGVTDGEAYGIFFDNTFKTYFDFASEREDRTSYWSEGGEMQYYYIHGPQMIEVVKHYHTLTGTHFMPPLWAIGYHQCRWSYYPEANVREVTSEFRKRQIPCDAIYLDIDYMDGYRCFTWNKRYFPDPKKMIADLAAEGFKTVVMIDPGIKVDEDYWVFKEGKENRYFCRRGDDYFMEGYVWPGRCQFPDYTNPDVREWWGTLYRGLVEDGVAGVWNDMNEPAVFGRGTFPGDVRHYYEGYRGSHRKAHNIYGMQMVRSTYDGLKKLQRNKRPFTITRAAYAGTQRYSSVWTGDNIATWEHLRIGVLQLQRLSVSGLSFCGTDIGGFTGEPDGELYTRWMQFGVFSPFMRVHSAGDTRDREPWSFGPEWEAICKKFIELRYQLLPYIYSTFWRQHKYREPILRPIALLEQHKAQNLLREEEFAFGHHILVSPVLHPGQQSKIVYLPEGSWYGYFSNVLYAGGQEHQIETPLDEMPIFVRAGSVIPTYPVMQYTGERNIDALRLNIYYSLGRQDSDVYIDHGDTFAYEQSVYSEKHFIVEGKKDSLTISQNQEGLYNERFDTYKIYFIGLPFAVNKIEVDGVVIQGSMDEDKLPYFAVEKEFRKLTIE</sequence>
<evidence type="ECO:0000259" key="8">
    <source>
        <dbReference type="Pfam" id="PF21365"/>
    </source>
</evidence>
<dbReference type="Pfam" id="PF13802">
    <property type="entry name" value="Gal_mutarotas_2"/>
    <property type="match status" value="1"/>
</dbReference>
<dbReference type="InterPro" id="IPR013780">
    <property type="entry name" value="Glyco_hydro_b"/>
</dbReference>
<evidence type="ECO:0000256" key="2">
    <source>
        <dbReference type="ARBA" id="ARBA00022801"/>
    </source>
</evidence>
<feature type="domain" description="Glycosyl hydrolase family 31 C-terminal" evidence="8">
    <location>
        <begin position="610"/>
        <end position="695"/>
    </location>
</feature>
<keyword evidence="10" id="KW-1185">Reference proteome</keyword>
<dbReference type="InterPro" id="IPR030458">
    <property type="entry name" value="Glyco_hydro_31_AS"/>
</dbReference>
<name>A0ABQ3HQ56_9SPHI</name>
<dbReference type="EMBL" id="BNAF01000001">
    <property type="protein sequence ID" value="GHE23259.1"/>
    <property type="molecule type" value="Genomic_DNA"/>
</dbReference>
<dbReference type="Gene3D" id="2.60.40.1760">
    <property type="entry name" value="glycosyl hydrolase (family 31)"/>
    <property type="match status" value="1"/>
</dbReference>
<evidence type="ECO:0000256" key="4">
    <source>
        <dbReference type="RuleBase" id="RU361185"/>
    </source>
</evidence>
<dbReference type="InterPro" id="IPR048395">
    <property type="entry name" value="Glyco_hydro_31_C"/>
</dbReference>
<dbReference type="Gene3D" id="3.20.20.80">
    <property type="entry name" value="Glycosidases"/>
    <property type="match status" value="2"/>
</dbReference>
<dbReference type="SUPFAM" id="SSF51445">
    <property type="entry name" value="(Trans)glycosidases"/>
    <property type="match status" value="1"/>
</dbReference>
<dbReference type="Proteomes" id="UP000620550">
    <property type="component" value="Unassembled WGS sequence"/>
</dbReference>
<evidence type="ECO:0000313" key="9">
    <source>
        <dbReference type="EMBL" id="GHE23259.1"/>
    </source>
</evidence>
<feature type="domain" description="Glycoside hydrolase family 31 N-terminal" evidence="6">
    <location>
        <begin position="63"/>
        <end position="234"/>
    </location>
</feature>
<proteinExistence type="inferred from homology"/>
<reference evidence="10" key="1">
    <citation type="journal article" date="2019" name="Int. J. Syst. Evol. Microbiol.">
        <title>The Global Catalogue of Microorganisms (GCM) 10K type strain sequencing project: providing services to taxonomists for standard genome sequencing and annotation.</title>
        <authorList>
            <consortium name="The Broad Institute Genomics Platform"/>
            <consortium name="The Broad Institute Genome Sequencing Center for Infectious Disease"/>
            <person name="Wu L."/>
            <person name="Ma J."/>
        </authorList>
    </citation>
    <scope>NUCLEOTIDE SEQUENCE [LARGE SCALE GENOMIC DNA]</scope>
    <source>
        <strain evidence="10">CGMCC 1.12966</strain>
    </source>
</reference>
<feature type="domain" description="DUF5110" evidence="7">
    <location>
        <begin position="712"/>
        <end position="779"/>
    </location>
</feature>
<dbReference type="CDD" id="cd14752">
    <property type="entry name" value="GH31_N"/>
    <property type="match status" value="1"/>
</dbReference>
<dbReference type="InterPro" id="IPR017853">
    <property type="entry name" value="GH"/>
</dbReference>
<dbReference type="Pfam" id="PF21365">
    <property type="entry name" value="Glyco_hydro_31_3rd"/>
    <property type="match status" value="1"/>
</dbReference>
<protein>
    <submittedName>
        <fullName evidence="9">Alpha-glucosidase</fullName>
    </submittedName>
</protein>
<comment type="caution">
    <text evidence="9">The sequence shown here is derived from an EMBL/GenBank/DDBJ whole genome shotgun (WGS) entry which is preliminary data.</text>
</comment>
<dbReference type="Pfam" id="PF17137">
    <property type="entry name" value="DUF5110"/>
    <property type="match status" value="1"/>
</dbReference>
<comment type="similarity">
    <text evidence="1 4">Belongs to the glycosyl hydrolase 31 family.</text>
</comment>
<dbReference type="CDD" id="cd06604">
    <property type="entry name" value="GH31_glucosidase_II_MalA"/>
    <property type="match status" value="1"/>
</dbReference>
<dbReference type="Pfam" id="PF01055">
    <property type="entry name" value="Glyco_hydro_31_2nd"/>
    <property type="match status" value="1"/>
</dbReference>
<evidence type="ECO:0000256" key="1">
    <source>
        <dbReference type="ARBA" id="ARBA00007806"/>
    </source>
</evidence>
<organism evidence="9 10">
    <name type="scientific">Sphingobacterium griseoflavum</name>
    <dbReference type="NCBI Taxonomy" id="1474952"/>
    <lineage>
        <taxon>Bacteria</taxon>
        <taxon>Pseudomonadati</taxon>
        <taxon>Bacteroidota</taxon>
        <taxon>Sphingobacteriia</taxon>
        <taxon>Sphingobacteriales</taxon>
        <taxon>Sphingobacteriaceae</taxon>
        <taxon>Sphingobacterium</taxon>
    </lineage>
</organism>
<evidence type="ECO:0000256" key="3">
    <source>
        <dbReference type="ARBA" id="ARBA00023295"/>
    </source>
</evidence>
<dbReference type="Gene3D" id="2.60.40.1180">
    <property type="entry name" value="Golgi alpha-mannosidase II"/>
    <property type="match status" value="2"/>
</dbReference>
<gene>
    <name evidence="9" type="ORF">GCM10017764_02270</name>
</gene>
<evidence type="ECO:0000259" key="6">
    <source>
        <dbReference type="Pfam" id="PF13802"/>
    </source>
</evidence>
<dbReference type="InterPro" id="IPR033403">
    <property type="entry name" value="DUF5110"/>
</dbReference>
<dbReference type="SUPFAM" id="SSF74650">
    <property type="entry name" value="Galactose mutarotase-like"/>
    <property type="match status" value="1"/>
</dbReference>
<dbReference type="PANTHER" id="PTHR22762:SF166">
    <property type="entry name" value="ALPHA-GLUCOSIDASE"/>
    <property type="match status" value="1"/>
</dbReference>